<evidence type="ECO:0000313" key="1">
    <source>
        <dbReference type="EMBL" id="MFC5548204.1"/>
    </source>
</evidence>
<evidence type="ECO:0000313" key="2">
    <source>
        <dbReference type="Proteomes" id="UP001596086"/>
    </source>
</evidence>
<dbReference type="Proteomes" id="UP001596086">
    <property type="component" value="Unassembled WGS sequence"/>
</dbReference>
<dbReference type="RefSeq" id="WP_379768704.1">
    <property type="nucleotide sequence ID" value="NZ_JBHSMZ010000004.1"/>
</dbReference>
<reference evidence="2" key="1">
    <citation type="journal article" date="2019" name="Int. J. Syst. Evol. Microbiol.">
        <title>The Global Catalogue of Microorganisms (GCM) 10K type strain sequencing project: providing services to taxonomists for standard genome sequencing and annotation.</title>
        <authorList>
            <consortium name="The Broad Institute Genomics Platform"/>
            <consortium name="The Broad Institute Genome Sequencing Center for Infectious Disease"/>
            <person name="Wu L."/>
            <person name="Ma J."/>
        </authorList>
    </citation>
    <scope>NUCLEOTIDE SEQUENCE [LARGE SCALE GENOMIC DNA]</scope>
    <source>
        <strain evidence="2">CGMCC 4.5798</strain>
    </source>
</reference>
<accession>A0ABW0RTP5</accession>
<dbReference type="EMBL" id="JBHSMZ010000004">
    <property type="protein sequence ID" value="MFC5548204.1"/>
    <property type="molecule type" value="Genomic_DNA"/>
</dbReference>
<keyword evidence="2" id="KW-1185">Reference proteome</keyword>
<organism evidence="1 2">
    <name type="scientific">Massilia aerilata</name>
    <dbReference type="NCBI Taxonomy" id="453817"/>
    <lineage>
        <taxon>Bacteria</taxon>
        <taxon>Pseudomonadati</taxon>
        <taxon>Pseudomonadota</taxon>
        <taxon>Betaproteobacteria</taxon>
        <taxon>Burkholderiales</taxon>
        <taxon>Oxalobacteraceae</taxon>
        <taxon>Telluria group</taxon>
        <taxon>Massilia</taxon>
    </lineage>
</organism>
<protein>
    <submittedName>
        <fullName evidence="1">Uncharacterized protein</fullName>
    </submittedName>
</protein>
<proteinExistence type="predicted"/>
<comment type="caution">
    <text evidence="1">The sequence shown here is derived from an EMBL/GenBank/DDBJ whole genome shotgun (WGS) entry which is preliminary data.</text>
</comment>
<sequence>MAGITTFLDASQLPGRSQDQQTFDNAMAYVMQNFPKWGSEINATLAALNALQAGGVYAMPYKFSTTTTDGDPGAGFLRLDNATQNAAATLRLDLAGMDTVDYTGLIDTFDASTSAVKGQIRIAKQSDPSKFLDFNVTARAAPSGYRNISVSPIASTSASPFANNEPVMLFFQRTGDKGTAGDLIAPTIYVREEYASGVNAPAYTSGQARALNTVAVNTIAGASLSGGVIMLPPGTYDFDGNAWSGASSHRVYVRNITDGTIVSVGTTESTSGRSFVRGFRLTWASGNKQFSLVQAAGTTSSGGFALNAGQNELYSELAFRKVA</sequence>
<gene>
    <name evidence="1" type="ORF">ACFPO9_06710</name>
</gene>
<name>A0ABW0RTP5_9BURK</name>